<dbReference type="InterPro" id="IPR056884">
    <property type="entry name" value="NPHP3-like_N"/>
</dbReference>
<dbReference type="PROSITE" id="PS50088">
    <property type="entry name" value="ANK_REPEAT"/>
    <property type="match status" value="5"/>
</dbReference>
<accession>A0A0G4MQF2</accession>
<dbReference type="Pfam" id="PF17100">
    <property type="entry name" value="NACHT_N"/>
    <property type="match status" value="1"/>
</dbReference>
<gene>
    <name evidence="7" type="ORF">BN1723_004180</name>
</gene>
<dbReference type="InterPro" id="IPR031359">
    <property type="entry name" value="NACHT_N"/>
</dbReference>
<evidence type="ECO:0000256" key="2">
    <source>
        <dbReference type="PROSITE-ProRule" id="PRU00023"/>
    </source>
</evidence>
<reference evidence="8" key="1">
    <citation type="submission" date="2015-05" db="EMBL/GenBank/DDBJ databases">
        <authorList>
            <person name="Fogelqvist Johan"/>
        </authorList>
    </citation>
    <scope>NUCLEOTIDE SEQUENCE [LARGE SCALE GENOMIC DNA]</scope>
</reference>
<dbReference type="InterPro" id="IPR036770">
    <property type="entry name" value="Ankyrin_rpt-contain_sf"/>
</dbReference>
<feature type="compositionally biased region" description="Low complexity" evidence="4">
    <location>
        <begin position="17"/>
        <end position="27"/>
    </location>
</feature>
<name>A0A0G4MQF2_VERLO</name>
<evidence type="ECO:0008006" key="9">
    <source>
        <dbReference type="Google" id="ProtNLM"/>
    </source>
</evidence>
<dbReference type="Gene3D" id="3.40.50.300">
    <property type="entry name" value="P-loop containing nucleotide triphosphate hydrolases"/>
    <property type="match status" value="1"/>
</dbReference>
<evidence type="ECO:0000256" key="3">
    <source>
        <dbReference type="SAM" id="Coils"/>
    </source>
</evidence>
<evidence type="ECO:0000313" key="7">
    <source>
        <dbReference type="EMBL" id="CRK36300.1"/>
    </source>
</evidence>
<dbReference type="InterPro" id="IPR027417">
    <property type="entry name" value="P-loop_NTPase"/>
</dbReference>
<dbReference type="PANTHER" id="PTHR10039">
    <property type="entry name" value="AMELOGENIN"/>
    <property type="match status" value="1"/>
</dbReference>
<keyword evidence="2" id="KW-0040">ANK repeat</keyword>
<dbReference type="PANTHER" id="PTHR10039:SF17">
    <property type="entry name" value="FUNGAL STAND N-TERMINAL GOODBYE DOMAIN-CONTAINING PROTEIN-RELATED"/>
    <property type="match status" value="1"/>
</dbReference>
<dbReference type="Pfam" id="PF24883">
    <property type="entry name" value="NPHP3_N"/>
    <property type="match status" value="1"/>
</dbReference>
<organism evidence="7 8">
    <name type="scientific">Verticillium longisporum</name>
    <name type="common">Verticillium dahliae var. longisporum</name>
    <dbReference type="NCBI Taxonomy" id="100787"/>
    <lineage>
        <taxon>Eukaryota</taxon>
        <taxon>Fungi</taxon>
        <taxon>Dikarya</taxon>
        <taxon>Ascomycota</taxon>
        <taxon>Pezizomycotina</taxon>
        <taxon>Sordariomycetes</taxon>
        <taxon>Hypocreomycetidae</taxon>
        <taxon>Glomerellales</taxon>
        <taxon>Plectosphaerellaceae</taxon>
        <taxon>Verticillium</taxon>
    </lineage>
</organism>
<evidence type="ECO:0000259" key="6">
    <source>
        <dbReference type="Pfam" id="PF24883"/>
    </source>
</evidence>
<feature type="repeat" description="ANK" evidence="2">
    <location>
        <begin position="1213"/>
        <end position="1246"/>
    </location>
</feature>
<evidence type="ECO:0000256" key="1">
    <source>
        <dbReference type="ARBA" id="ARBA00022737"/>
    </source>
</evidence>
<feature type="repeat" description="ANK" evidence="2">
    <location>
        <begin position="1106"/>
        <end position="1138"/>
    </location>
</feature>
<dbReference type="Pfam" id="PF12796">
    <property type="entry name" value="Ank_2"/>
    <property type="match status" value="1"/>
</dbReference>
<dbReference type="Gene3D" id="1.25.40.20">
    <property type="entry name" value="Ankyrin repeat-containing domain"/>
    <property type="match status" value="2"/>
</dbReference>
<dbReference type="SMART" id="SM00248">
    <property type="entry name" value="ANK"/>
    <property type="match status" value="6"/>
</dbReference>
<dbReference type="PROSITE" id="PS50297">
    <property type="entry name" value="ANK_REP_REGION"/>
    <property type="match status" value="1"/>
</dbReference>
<dbReference type="Proteomes" id="UP000045706">
    <property type="component" value="Unassembled WGS sequence"/>
</dbReference>
<feature type="domain" description="Nephrocystin 3-like N-terminal" evidence="6">
    <location>
        <begin position="343"/>
        <end position="513"/>
    </location>
</feature>
<keyword evidence="3" id="KW-0175">Coiled coil</keyword>
<dbReference type="InterPro" id="IPR002110">
    <property type="entry name" value="Ankyrin_rpt"/>
</dbReference>
<dbReference type="EMBL" id="CVQI01028890">
    <property type="protein sequence ID" value="CRK36300.1"/>
    <property type="molecule type" value="Genomic_DNA"/>
</dbReference>
<keyword evidence="1" id="KW-0677">Repeat</keyword>
<evidence type="ECO:0000259" key="5">
    <source>
        <dbReference type="Pfam" id="PF17100"/>
    </source>
</evidence>
<feature type="region of interest" description="Disordered" evidence="4">
    <location>
        <begin position="14"/>
        <end position="51"/>
    </location>
</feature>
<dbReference type="SUPFAM" id="SSF48403">
    <property type="entry name" value="Ankyrin repeat"/>
    <property type="match status" value="2"/>
</dbReference>
<sequence>MCFKGIQQKFMLKVRRPAPAEARGPRANVSPPEPVPDNSSTRTSPSATSEEDVALRLWNSAYEEIRQKNEQLTEAYERILTMNINDGVGALTAAAANIFANGAAEARIQRMAISVQKSLEKIHARRSIREGVIQASALLDKLEKVGKLALTPAPPPATMAWSGICAAVHVLSDPFEVEQSMVDGLEYVIVRMGWYAGLSRITFEDVSQGRQRLAQLNSLLESQVATIYRAILKYEMTAVLYCYKEHPMFAYAKVIWGSYNWTTQRSKLAKLEERLDGDMAHYSSHESVAALRSLLGEASASTGLLQEIRDAEERTRRRDLLIGRFKKVQYEERMQINPRRVANTCEWFCRHEKFLAWLDSCTGLLVVSAEPGCGKSVLSRYLIEEYLPASDKIAKARICYFFFKDTPEQRSAASAICSLLHSLFVREPLLADHCESLINQAGGDLTSHLASLWNVLEKALSHSSCPPVVCILDALDECESAEIQQLISLATRYSRRTAGELGQGTVRFLVTTRTIPLILKHLHVSDQGRIHLDGDGKTEKDLIQKEIQLVVEHRLSELAEKKRLDGLKRKILKDGFALKGGEDRTYLWASLVFESLEKNNNNTERLLRQVSNVDAQKVDRLFHLIIAAQRPLTLEEMDIALCAWENVQDKLGALSEDDLDLNSAFSDWVRQACGLFVTIYDNQLFFIHQTAKEFLLAEGGEPDVVRESDRLTASWQRCITLTATHRVMAESCIAYLSMDGFRSAGFRDELINLGVLRDGRNSRKWRYVRSLSTRFCAYAVDYWSHHFDRAQTASHDGITDISNGFESSYFSLFGQDNPLSSPWSITAALQCERRTWSRKQRIRTIELVDGDEYRCIEGFTPLGLRAALGHFGAIHAILEKRGTSASMLSNDGLDDLALRRENGSQAHHRPRSAPRQPNLTRLPCLAHQPIFFAVALGRYKCLEYILATWRQSQLGALAPDGTPFLLFAASYGRYRAVTLLLQHGFDYTIQDQHGDTLVDAFVSMTYLVVADREECDESLRFLVTVSQASQWKPDWSCLLRFVASELEPHLPKFDERVGQLALAMECGRPEALKTLRESQAFTRAYEESLVKTLVDRGATVHAVDEEGRSPLHLACRFGAFWTFMFLLENTPSTSNVDLSGQTALHHVCECIYGIDSNKMVGWTTMLLQFGIDINLADAHGQTALHLLLMARPQAKGVEVLLKNGASVEVRAHGGRSAFHFLRQYAVTSEVVDLLLKHGADIDAMDDQGNTPLMSVLSEDDSDLYTGQALLSGGANLHARNKAGETPLGRLRDLRSAYDVGGGLSGERRAKEYLSSVIKMLAWADSENTMNE</sequence>
<dbReference type="SUPFAM" id="SSF52540">
    <property type="entry name" value="P-loop containing nucleoside triphosphate hydrolases"/>
    <property type="match status" value="1"/>
</dbReference>
<feature type="coiled-coil region" evidence="3">
    <location>
        <begin position="55"/>
        <end position="82"/>
    </location>
</feature>
<feature type="repeat" description="ANK" evidence="2">
    <location>
        <begin position="960"/>
        <end position="992"/>
    </location>
</feature>
<protein>
    <recommendedName>
        <fullName evidence="9">NWD NACHT-NTPase N-terminal domain-containing protein</fullName>
    </recommendedName>
</protein>
<evidence type="ECO:0000256" key="4">
    <source>
        <dbReference type="SAM" id="MobiDB-lite"/>
    </source>
</evidence>
<evidence type="ECO:0000313" key="8">
    <source>
        <dbReference type="Proteomes" id="UP000045706"/>
    </source>
</evidence>
<feature type="domain" description="NWD NACHT-NTPase N-terminal" evidence="5">
    <location>
        <begin position="56"/>
        <end position="278"/>
    </location>
</feature>
<feature type="repeat" description="ANK" evidence="2">
    <location>
        <begin position="1179"/>
        <end position="1212"/>
    </location>
</feature>
<feature type="repeat" description="ANK" evidence="2">
    <location>
        <begin position="1247"/>
        <end position="1281"/>
    </location>
</feature>
<feature type="compositionally biased region" description="Polar residues" evidence="4">
    <location>
        <begin position="37"/>
        <end position="48"/>
    </location>
</feature>
<proteinExistence type="predicted"/>